<evidence type="ECO:0000313" key="2">
    <source>
        <dbReference type="Proteomes" id="UP001374535"/>
    </source>
</evidence>
<reference evidence="1 2" key="1">
    <citation type="journal article" date="2023" name="Life. Sci Alliance">
        <title>Evolutionary insights into 3D genome organization and epigenetic landscape of Vigna mungo.</title>
        <authorList>
            <person name="Junaid A."/>
            <person name="Singh B."/>
            <person name="Bhatia S."/>
        </authorList>
    </citation>
    <scope>NUCLEOTIDE SEQUENCE [LARGE SCALE GENOMIC DNA]</scope>
    <source>
        <strain evidence="1">Urdbean</strain>
    </source>
</reference>
<dbReference type="Proteomes" id="UP001374535">
    <property type="component" value="Chromosome 6"/>
</dbReference>
<organism evidence="1 2">
    <name type="scientific">Vigna mungo</name>
    <name type="common">Black gram</name>
    <name type="synonym">Phaseolus mungo</name>
    <dbReference type="NCBI Taxonomy" id="3915"/>
    <lineage>
        <taxon>Eukaryota</taxon>
        <taxon>Viridiplantae</taxon>
        <taxon>Streptophyta</taxon>
        <taxon>Embryophyta</taxon>
        <taxon>Tracheophyta</taxon>
        <taxon>Spermatophyta</taxon>
        <taxon>Magnoliopsida</taxon>
        <taxon>eudicotyledons</taxon>
        <taxon>Gunneridae</taxon>
        <taxon>Pentapetalae</taxon>
        <taxon>rosids</taxon>
        <taxon>fabids</taxon>
        <taxon>Fabales</taxon>
        <taxon>Fabaceae</taxon>
        <taxon>Papilionoideae</taxon>
        <taxon>50 kb inversion clade</taxon>
        <taxon>NPAAA clade</taxon>
        <taxon>indigoferoid/millettioid clade</taxon>
        <taxon>Phaseoleae</taxon>
        <taxon>Vigna</taxon>
    </lineage>
</organism>
<accession>A0AAQ3RV67</accession>
<evidence type="ECO:0000313" key="1">
    <source>
        <dbReference type="EMBL" id="WVZ05614.1"/>
    </source>
</evidence>
<dbReference type="AlphaFoldDB" id="A0AAQ3RV67"/>
<proteinExistence type="predicted"/>
<protein>
    <submittedName>
        <fullName evidence="1">Uncharacterized protein</fullName>
    </submittedName>
</protein>
<sequence>MSHSSQIKGIRGHASTDHKRVCKLVRCKALAQHCLEQKKRHFRRTANGISSNHDIPGEGIWGMELIKYQSGIVQFAIRGRELNQLPHKQLVIDETKTDYSAMHLLKLLEIATFLKNHMCFLGTKPCSWGSQVGNFNFWATTCHLHSMPNSNLFKLTTQRLMPIGIT</sequence>
<keyword evidence="2" id="KW-1185">Reference proteome</keyword>
<dbReference type="EMBL" id="CP144695">
    <property type="protein sequence ID" value="WVZ05614.1"/>
    <property type="molecule type" value="Genomic_DNA"/>
</dbReference>
<gene>
    <name evidence="1" type="ORF">V8G54_018960</name>
</gene>
<name>A0AAQ3RV67_VIGMU</name>